<protein>
    <submittedName>
        <fullName evidence="1">Uncharacterized protein</fullName>
    </submittedName>
</protein>
<organism evidence="1 2">
    <name type="scientific">Variovorax humicola</name>
    <dbReference type="NCBI Taxonomy" id="1769758"/>
    <lineage>
        <taxon>Bacteria</taxon>
        <taxon>Pseudomonadati</taxon>
        <taxon>Pseudomonadota</taxon>
        <taxon>Betaproteobacteria</taxon>
        <taxon>Burkholderiales</taxon>
        <taxon>Comamonadaceae</taxon>
        <taxon>Variovorax</taxon>
    </lineage>
</organism>
<name>A0ABU8W8N7_9BURK</name>
<dbReference type="RefSeq" id="WP_340367343.1">
    <property type="nucleotide sequence ID" value="NZ_JBBKZV010000032.1"/>
</dbReference>
<dbReference type="Proteomes" id="UP001363010">
    <property type="component" value="Unassembled WGS sequence"/>
</dbReference>
<evidence type="ECO:0000313" key="2">
    <source>
        <dbReference type="Proteomes" id="UP001363010"/>
    </source>
</evidence>
<keyword evidence="2" id="KW-1185">Reference proteome</keyword>
<accession>A0ABU8W8N7</accession>
<proteinExistence type="predicted"/>
<sequence>MTSSVPVKFDDLLMAFDWVSASPDMVNQAFVSRVTGQVHWSSTFSDLEEELPDDIEDGSIYVSVPHKRDLNLGKKLAIAFAEERLPGSINAVREIFHKRGAYGRFKDLLERKGMLQAWYEYDTRETESALRAWAEEEGIVIAAAAMGAPEKNTGDSPAL</sequence>
<gene>
    <name evidence="1" type="ORF">WKW80_30495</name>
</gene>
<evidence type="ECO:0000313" key="1">
    <source>
        <dbReference type="EMBL" id="MEJ8826303.1"/>
    </source>
</evidence>
<reference evidence="1 2" key="1">
    <citation type="submission" date="2024-03" db="EMBL/GenBank/DDBJ databases">
        <title>Novel species of the genus Variovorax.</title>
        <authorList>
            <person name="Liu Q."/>
            <person name="Xin Y.-H."/>
        </authorList>
    </citation>
    <scope>NUCLEOTIDE SEQUENCE [LARGE SCALE GENOMIC DNA]</scope>
    <source>
        <strain evidence="1 2">KACC 18501</strain>
    </source>
</reference>
<dbReference type="EMBL" id="JBBKZV010000032">
    <property type="protein sequence ID" value="MEJ8826303.1"/>
    <property type="molecule type" value="Genomic_DNA"/>
</dbReference>
<comment type="caution">
    <text evidence="1">The sequence shown here is derived from an EMBL/GenBank/DDBJ whole genome shotgun (WGS) entry which is preliminary data.</text>
</comment>